<evidence type="ECO:0000256" key="4">
    <source>
        <dbReference type="ARBA" id="ARBA00023136"/>
    </source>
</evidence>
<dbReference type="InterPro" id="IPR007210">
    <property type="entry name" value="ABC_Gly_betaine_transp_sub-bd"/>
</dbReference>
<evidence type="ECO:0000313" key="8">
    <source>
        <dbReference type="Proteomes" id="UP001198571"/>
    </source>
</evidence>
<dbReference type="PANTHER" id="PTHR47737">
    <property type="entry name" value="GLYCINE BETAINE/PROLINE BETAINE TRANSPORT SYSTEM PERMEASE PROTEIN PROW"/>
    <property type="match status" value="1"/>
</dbReference>
<dbReference type="SUPFAM" id="SSF53850">
    <property type="entry name" value="Periplasmic binding protein-like II"/>
    <property type="match status" value="1"/>
</dbReference>
<proteinExistence type="predicted"/>
<keyword evidence="2" id="KW-0813">Transport</keyword>
<evidence type="ECO:0000256" key="5">
    <source>
        <dbReference type="SAM" id="SignalP"/>
    </source>
</evidence>
<sequence>MRKLTAATAFTTILSLSAGAALAEADSCQTVRLANLGWTDILFTDATVELILDTLGYDAGNTILGLGVTYAALQEGNMDAFQGNWRPVQDESFKEYFDKNLVDVLGVNLEGAKFTLAVPAYMNAAGIRSFADVAANRELFDGKIYGIEPGSNDYLLDMVANGLYGFDDSWEVVETSESGMLSQVERAISRQEPVVFLGWEPHPMNINYEIAYLEDGDEVFGANFGGATVRTLSRPGYAAECPNVARLLSQMQYTLAYENYGMNRILSEGLEPMDAARAQLKEMPELLGPWLEGVTTREGAPALPVIRAALGLE</sequence>
<keyword evidence="4" id="KW-0472">Membrane</keyword>
<dbReference type="Pfam" id="PF04069">
    <property type="entry name" value="OpuAC"/>
    <property type="match status" value="1"/>
</dbReference>
<protein>
    <submittedName>
        <fullName evidence="7">Glycine/betaine ABC transporter substrate-binding protein</fullName>
    </submittedName>
</protein>
<accession>A0ABS8CNC1</accession>
<comment type="subcellular location">
    <subcellularLocation>
        <location evidence="1">Cell membrane</location>
    </subcellularLocation>
</comment>
<dbReference type="EMBL" id="JACDXX010000008">
    <property type="protein sequence ID" value="MCB5410330.1"/>
    <property type="molecule type" value="Genomic_DNA"/>
</dbReference>
<reference evidence="7 8" key="1">
    <citation type="submission" date="2020-07" db="EMBL/GenBank/DDBJ databases">
        <title>Pseudogemmobacter sp. nov., isolated from poultry manure in Taiwan.</title>
        <authorList>
            <person name="Lin S.-Y."/>
            <person name="Tang Y.-S."/>
            <person name="Young C.-C."/>
        </authorList>
    </citation>
    <scope>NUCLEOTIDE SEQUENCE [LARGE SCALE GENOMIC DNA]</scope>
    <source>
        <strain evidence="7 8">CC-YST710</strain>
    </source>
</reference>
<comment type="caution">
    <text evidence="7">The sequence shown here is derived from an EMBL/GenBank/DDBJ whole genome shotgun (WGS) entry which is preliminary data.</text>
</comment>
<feature type="signal peptide" evidence="5">
    <location>
        <begin position="1"/>
        <end position="20"/>
    </location>
</feature>
<dbReference type="CDD" id="cd13640">
    <property type="entry name" value="PBP2_ChoX"/>
    <property type="match status" value="1"/>
</dbReference>
<name>A0ABS8CNC1_9RHOB</name>
<gene>
    <name evidence="7" type="ORF">H0485_10000</name>
</gene>
<evidence type="ECO:0000256" key="3">
    <source>
        <dbReference type="ARBA" id="ARBA00022475"/>
    </source>
</evidence>
<keyword evidence="3" id="KW-1003">Cell membrane</keyword>
<evidence type="ECO:0000256" key="1">
    <source>
        <dbReference type="ARBA" id="ARBA00004236"/>
    </source>
</evidence>
<dbReference type="Gene3D" id="3.40.190.100">
    <property type="entry name" value="Glycine betaine-binding periplasmic protein, domain 2"/>
    <property type="match status" value="1"/>
</dbReference>
<keyword evidence="8" id="KW-1185">Reference proteome</keyword>
<evidence type="ECO:0000259" key="6">
    <source>
        <dbReference type="Pfam" id="PF04069"/>
    </source>
</evidence>
<dbReference type="Proteomes" id="UP001198571">
    <property type="component" value="Unassembled WGS sequence"/>
</dbReference>
<dbReference type="InterPro" id="IPR017783">
    <property type="entry name" value="ABC_choline_sub-bd"/>
</dbReference>
<organism evidence="7 8">
    <name type="scientific">Pseudogemmobacter faecipullorum</name>
    <dbReference type="NCBI Taxonomy" id="2755041"/>
    <lineage>
        <taxon>Bacteria</taxon>
        <taxon>Pseudomonadati</taxon>
        <taxon>Pseudomonadota</taxon>
        <taxon>Alphaproteobacteria</taxon>
        <taxon>Rhodobacterales</taxon>
        <taxon>Paracoccaceae</taxon>
        <taxon>Pseudogemmobacter</taxon>
    </lineage>
</organism>
<dbReference type="Gene3D" id="3.40.190.10">
    <property type="entry name" value="Periplasmic binding protein-like II"/>
    <property type="match status" value="1"/>
</dbReference>
<evidence type="ECO:0000313" key="7">
    <source>
        <dbReference type="EMBL" id="MCB5410330.1"/>
    </source>
</evidence>
<dbReference type="PANTHER" id="PTHR47737:SF1">
    <property type="entry name" value="GLYCINE BETAINE_PROLINE BETAINE TRANSPORT SYSTEM PERMEASE PROTEIN PROW"/>
    <property type="match status" value="1"/>
</dbReference>
<evidence type="ECO:0000256" key="2">
    <source>
        <dbReference type="ARBA" id="ARBA00022448"/>
    </source>
</evidence>
<feature type="chain" id="PRO_5047331283" evidence="5">
    <location>
        <begin position="21"/>
        <end position="313"/>
    </location>
</feature>
<feature type="domain" description="ABC-type glycine betaine transport system substrate-binding" evidence="6">
    <location>
        <begin position="30"/>
        <end position="281"/>
    </location>
</feature>
<dbReference type="RefSeq" id="WP_226935237.1">
    <property type="nucleotide sequence ID" value="NZ_JACDXX010000008.1"/>
</dbReference>
<keyword evidence="5" id="KW-0732">Signal</keyword>